<sequence length="585" mass="64807">MRYRPPRNKWGADFAEDYEKNLEDIERDITGVEEIVEGSKTNAEQALTFATEAKVQAESVQAQFNQVVIEGDSSVEAAQARVDAKNVAQPTLKARLDNDYNEVTAQLADKAKQYYIDVLNPPKGYLPLVTGWSDSTLNSIRLQAMLDNVATHKFTRFYFPRVDGQPYVFDNQIQIKDLGIEFFGDREDISSRNGTEIYYVGTTDFIVMGTEIPVSEYNDNNYGGLGKFSMKNLQLNSTGDVTLQCQGNEKINPVRCFIDNGGGSLRFENVKFNKWGVGVYLVQSDFNYFQEVTFTSCQKGAYLSPRSDQNIWIRPDFTMCEVGVHSEALNFTMYSPNFNRVGVGLPDYVRPQCIITNGSVTIISPWIENYDLRTGEDKITFCRVGVAGDLLAPSVVNTPSVKVTHPRVSAGVKYIYLVDAGNCSLDDLMDISTDILALCAKTGNSIGSFIANGYFAHKNKVAVYELGASNLNTGGQISYYVTPYTLTSTGRSGVINTKDLNEYYTQMTSEGLFTYLNGSMLNQQTRKRLEGGIPTSGFHKQGEFNWNIGASELGEAGSKYIIFGSLCVASGEPGTWVELKIPTGN</sequence>
<protein>
    <submittedName>
        <fullName evidence="1">Uncharacterized protein</fullName>
    </submittedName>
</protein>
<dbReference type="Proteomes" id="UP000664578">
    <property type="component" value="Unassembled WGS sequence"/>
</dbReference>
<accession>A0A8I1SNI4</accession>
<organism evidence="1 2">
    <name type="scientific">Priestia flexa</name>
    <dbReference type="NCBI Taxonomy" id="86664"/>
    <lineage>
        <taxon>Bacteria</taxon>
        <taxon>Bacillati</taxon>
        <taxon>Bacillota</taxon>
        <taxon>Bacilli</taxon>
        <taxon>Bacillales</taxon>
        <taxon>Bacillaceae</taxon>
        <taxon>Priestia</taxon>
    </lineage>
</organism>
<dbReference type="RefSeq" id="WP_206783173.1">
    <property type="nucleotide sequence ID" value="NZ_JAEMWV010000018.1"/>
</dbReference>
<evidence type="ECO:0000313" key="2">
    <source>
        <dbReference type="Proteomes" id="UP000664578"/>
    </source>
</evidence>
<evidence type="ECO:0000313" key="1">
    <source>
        <dbReference type="EMBL" id="MBN8253922.1"/>
    </source>
</evidence>
<name>A0A8I1SNI4_9BACI</name>
<proteinExistence type="predicted"/>
<dbReference type="AlphaFoldDB" id="A0A8I1SNI4"/>
<gene>
    <name evidence="1" type="ORF">JF537_20560</name>
</gene>
<dbReference type="EMBL" id="JAEMWV010000018">
    <property type="protein sequence ID" value="MBN8253922.1"/>
    <property type="molecule type" value="Genomic_DNA"/>
</dbReference>
<reference evidence="1" key="1">
    <citation type="submission" date="2020-12" db="EMBL/GenBank/DDBJ databases">
        <title>PHA producing bacteria isolated from mangrove.</title>
        <authorList>
            <person name="Zheng W."/>
            <person name="Yu S."/>
            <person name="Huang Y."/>
        </authorList>
    </citation>
    <scope>NUCLEOTIDE SEQUENCE</scope>
    <source>
        <strain evidence="1">GN22-4</strain>
    </source>
</reference>
<comment type="caution">
    <text evidence="1">The sequence shown here is derived from an EMBL/GenBank/DDBJ whole genome shotgun (WGS) entry which is preliminary data.</text>
</comment>